<dbReference type="AlphaFoldDB" id="A0A1G8P7K9"/>
<feature type="transmembrane region" description="Helical" evidence="6">
    <location>
        <begin position="191"/>
        <end position="214"/>
    </location>
</feature>
<dbReference type="OrthoDB" id="272777at2"/>
<feature type="transmembrane region" description="Helical" evidence="6">
    <location>
        <begin position="95"/>
        <end position="117"/>
    </location>
</feature>
<dbReference type="SUPFAM" id="SSF103473">
    <property type="entry name" value="MFS general substrate transporter"/>
    <property type="match status" value="1"/>
</dbReference>
<feature type="transmembrane region" description="Helical" evidence="6">
    <location>
        <begin position="161"/>
        <end position="179"/>
    </location>
</feature>
<evidence type="ECO:0000256" key="3">
    <source>
        <dbReference type="ARBA" id="ARBA00022692"/>
    </source>
</evidence>
<dbReference type="GO" id="GO:0022857">
    <property type="term" value="F:transmembrane transporter activity"/>
    <property type="evidence" value="ECO:0007669"/>
    <property type="project" value="InterPro"/>
</dbReference>
<dbReference type="InterPro" id="IPR036259">
    <property type="entry name" value="MFS_trans_sf"/>
</dbReference>
<evidence type="ECO:0000313" key="9">
    <source>
        <dbReference type="Proteomes" id="UP000199340"/>
    </source>
</evidence>
<dbReference type="PANTHER" id="PTHR42718">
    <property type="entry name" value="MAJOR FACILITATOR SUPERFAMILY MULTIDRUG TRANSPORTER MFSC"/>
    <property type="match status" value="1"/>
</dbReference>
<comment type="subcellular location">
    <subcellularLocation>
        <location evidence="1">Membrane</location>
        <topology evidence="1">Multi-pass membrane protein</topology>
    </subcellularLocation>
</comment>
<evidence type="ECO:0000256" key="1">
    <source>
        <dbReference type="ARBA" id="ARBA00004141"/>
    </source>
</evidence>
<keyword evidence="3 6" id="KW-0812">Transmembrane</keyword>
<evidence type="ECO:0000256" key="6">
    <source>
        <dbReference type="SAM" id="Phobius"/>
    </source>
</evidence>
<dbReference type="PROSITE" id="PS50850">
    <property type="entry name" value="MFS"/>
    <property type="match status" value="1"/>
</dbReference>
<sequence length="392" mass="41023">MKLGMVLLCAAYVLSQFFRAFLAVLTNALERDVGATPDDLAFASGMWFLVFALMQIPIGEGLDRIGPRRTAAILLALGGGGGAAIFAMATEPVHISIAMALIGVGCAPVLMASYYIFARMFPPAMFATLGAAMIGVGSIGNLASAAPLAWAIEAFGWRESLWALSAVSILVAVGVWAVVQDPPRAEGAEGGSVLAVLKIPALWLILPLLAVNYAPAAGLRGLWVGPYLSDVYGATAQVIGTATLIMGLAMVVAVFIYGPLDRLLRTRKWVIVGGNTAGILACSILAFTPEPGYWPSVAVCAAIAMFGLSYPVIMAHGRSFLPAHLTGRGVTLMNLFSIGGVGLFQVITGRLYSSVAATTDSAVAPYQVLFGFFAAILALGMLPYLFSRDRLD</sequence>
<name>A0A1G8P7K9_9RHOB</name>
<feature type="transmembrane region" description="Helical" evidence="6">
    <location>
        <begin position="325"/>
        <end position="347"/>
    </location>
</feature>
<dbReference type="PANTHER" id="PTHR42718:SF9">
    <property type="entry name" value="MAJOR FACILITATOR SUPERFAMILY MULTIDRUG TRANSPORTER MFSC"/>
    <property type="match status" value="1"/>
</dbReference>
<feature type="transmembrane region" description="Helical" evidence="6">
    <location>
        <begin position="234"/>
        <end position="257"/>
    </location>
</feature>
<dbReference type="GO" id="GO:0016020">
    <property type="term" value="C:membrane"/>
    <property type="evidence" value="ECO:0007669"/>
    <property type="project" value="UniProtKB-SubCell"/>
</dbReference>
<feature type="domain" description="Major facilitator superfamily (MFS) profile" evidence="7">
    <location>
        <begin position="4"/>
        <end position="392"/>
    </location>
</feature>
<feature type="transmembrane region" description="Helical" evidence="6">
    <location>
        <begin position="269"/>
        <end position="287"/>
    </location>
</feature>
<reference evidence="8 9" key="1">
    <citation type="submission" date="2016-10" db="EMBL/GenBank/DDBJ databases">
        <authorList>
            <person name="de Groot N.N."/>
        </authorList>
    </citation>
    <scope>NUCLEOTIDE SEQUENCE [LARGE SCALE GENOMIC DNA]</scope>
    <source>
        <strain evidence="8 9">DSM 28010</strain>
    </source>
</reference>
<accession>A0A1G8P7K9</accession>
<evidence type="ECO:0000313" key="8">
    <source>
        <dbReference type="EMBL" id="SDI88437.1"/>
    </source>
</evidence>
<gene>
    <name evidence="8" type="ORF">SAMN05421850_106112</name>
</gene>
<feature type="transmembrane region" description="Helical" evidence="6">
    <location>
        <begin position="367"/>
        <end position="386"/>
    </location>
</feature>
<evidence type="ECO:0000256" key="5">
    <source>
        <dbReference type="ARBA" id="ARBA00023136"/>
    </source>
</evidence>
<protein>
    <submittedName>
        <fullName evidence="8">Predicted arabinose efflux permease, MFS family</fullName>
    </submittedName>
</protein>
<feature type="transmembrane region" description="Helical" evidence="6">
    <location>
        <begin position="124"/>
        <end position="149"/>
    </location>
</feature>
<dbReference type="EMBL" id="FNEB01000006">
    <property type="protein sequence ID" value="SDI88437.1"/>
    <property type="molecule type" value="Genomic_DNA"/>
</dbReference>
<dbReference type="InterPro" id="IPR011701">
    <property type="entry name" value="MFS"/>
</dbReference>
<dbReference type="RefSeq" id="WP_090028999.1">
    <property type="nucleotide sequence ID" value="NZ_FNEB01000006.1"/>
</dbReference>
<dbReference type="STRING" id="490829.SAMN05421850_106112"/>
<keyword evidence="9" id="KW-1185">Reference proteome</keyword>
<feature type="transmembrane region" description="Helical" evidence="6">
    <location>
        <begin position="293"/>
        <end position="313"/>
    </location>
</feature>
<feature type="transmembrane region" description="Helical" evidence="6">
    <location>
        <begin position="41"/>
        <end position="59"/>
    </location>
</feature>
<proteinExistence type="predicted"/>
<dbReference type="Pfam" id="PF07690">
    <property type="entry name" value="MFS_1"/>
    <property type="match status" value="1"/>
</dbReference>
<feature type="transmembrane region" description="Helical" evidence="6">
    <location>
        <begin position="71"/>
        <end position="89"/>
    </location>
</feature>
<dbReference type="Proteomes" id="UP000199340">
    <property type="component" value="Unassembled WGS sequence"/>
</dbReference>
<keyword evidence="4 6" id="KW-1133">Transmembrane helix</keyword>
<organism evidence="8 9">
    <name type="scientific">Lutimaribacter saemankumensis</name>
    <dbReference type="NCBI Taxonomy" id="490829"/>
    <lineage>
        <taxon>Bacteria</taxon>
        <taxon>Pseudomonadati</taxon>
        <taxon>Pseudomonadota</taxon>
        <taxon>Alphaproteobacteria</taxon>
        <taxon>Rhodobacterales</taxon>
        <taxon>Roseobacteraceae</taxon>
        <taxon>Lutimaribacter</taxon>
    </lineage>
</organism>
<evidence type="ECO:0000259" key="7">
    <source>
        <dbReference type="PROSITE" id="PS50850"/>
    </source>
</evidence>
<dbReference type="InterPro" id="IPR020846">
    <property type="entry name" value="MFS_dom"/>
</dbReference>
<dbReference type="Gene3D" id="1.20.1250.20">
    <property type="entry name" value="MFS general substrate transporter like domains"/>
    <property type="match status" value="2"/>
</dbReference>
<keyword evidence="2" id="KW-0813">Transport</keyword>
<evidence type="ECO:0000256" key="2">
    <source>
        <dbReference type="ARBA" id="ARBA00022448"/>
    </source>
</evidence>
<evidence type="ECO:0000256" key="4">
    <source>
        <dbReference type="ARBA" id="ARBA00022989"/>
    </source>
</evidence>
<keyword evidence="5 6" id="KW-0472">Membrane</keyword>